<name>A0A6J6KX08_9ZZZZ</name>
<dbReference type="InterPro" id="IPR005135">
    <property type="entry name" value="Endo/exonuclease/phosphatase"/>
</dbReference>
<dbReference type="Gene3D" id="3.60.10.10">
    <property type="entry name" value="Endonuclease/exonuclease/phosphatase"/>
    <property type="match status" value="1"/>
</dbReference>
<accession>A0A6J6KX08</accession>
<dbReference type="Pfam" id="PF03372">
    <property type="entry name" value="Exo_endo_phos"/>
    <property type="match status" value="1"/>
</dbReference>
<sequence length="260" mass="29288">MTIKCITANLQGGQDDWLRELASEKIDIAFLQEAPHELPKEFADAYDICMYNETAIHPAYRCRTLIAVRREAWLRPIPLEVPTATYHRSYVAGARVDLPGIGETILISIHASPREIPKDSHYLADWSGESPTARPIAKGVLWDSDYVLETIRRVNLANSLPMIVAGDFNEARGPNSLKPEWGIWGKEYFEKAKSELGLFDVTWNEWSEPSGERATHGDAQLDHILATEDLRSHLVGSTVLENGNKNTYKSDHHPITWSIT</sequence>
<evidence type="ECO:0000259" key="1">
    <source>
        <dbReference type="Pfam" id="PF03372"/>
    </source>
</evidence>
<protein>
    <submittedName>
        <fullName evidence="2">Unannotated protein</fullName>
    </submittedName>
</protein>
<dbReference type="EMBL" id="CAEZWM010000044">
    <property type="protein sequence ID" value="CAB4652764.1"/>
    <property type="molecule type" value="Genomic_DNA"/>
</dbReference>
<evidence type="ECO:0000313" key="2">
    <source>
        <dbReference type="EMBL" id="CAB4652764.1"/>
    </source>
</evidence>
<reference evidence="2" key="1">
    <citation type="submission" date="2020-05" db="EMBL/GenBank/DDBJ databases">
        <authorList>
            <person name="Chiriac C."/>
            <person name="Salcher M."/>
            <person name="Ghai R."/>
            <person name="Kavagutti S V."/>
        </authorList>
    </citation>
    <scope>NUCLEOTIDE SEQUENCE</scope>
</reference>
<dbReference type="AlphaFoldDB" id="A0A6J6KX08"/>
<proteinExistence type="predicted"/>
<dbReference type="InterPro" id="IPR036691">
    <property type="entry name" value="Endo/exonu/phosph_ase_sf"/>
</dbReference>
<dbReference type="SUPFAM" id="SSF56219">
    <property type="entry name" value="DNase I-like"/>
    <property type="match status" value="1"/>
</dbReference>
<gene>
    <name evidence="2" type="ORF">UFOPK2242_00504</name>
</gene>
<organism evidence="2">
    <name type="scientific">freshwater metagenome</name>
    <dbReference type="NCBI Taxonomy" id="449393"/>
    <lineage>
        <taxon>unclassified sequences</taxon>
        <taxon>metagenomes</taxon>
        <taxon>ecological metagenomes</taxon>
    </lineage>
</organism>
<dbReference type="GO" id="GO:0003824">
    <property type="term" value="F:catalytic activity"/>
    <property type="evidence" value="ECO:0007669"/>
    <property type="project" value="InterPro"/>
</dbReference>
<feature type="domain" description="Endonuclease/exonuclease/phosphatase" evidence="1">
    <location>
        <begin position="6"/>
        <end position="252"/>
    </location>
</feature>